<dbReference type="Pfam" id="PF06293">
    <property type="entry name" value="Kdo"/>
    <property type="match status" value="1"/>
</dbReference>
<keyword evidence="2" id="KW-1185">Reference proteome</keyword>
<dbReference type="PIRSF" id="PIRSF026326">
    <property type="entry name" value="InaA"/>
    <property type="match status" value="1"/>
</dbReference>
<dbReference type="AlphaFoldDB" id="A0A089WM52"/>
<dbReference type="InterPro" id="IPR011009">
    <property type="entry name" value="Kinase-like_dom_sf"/>
</dbReference>
<protein>
    <submittedName>
        <fullName evidence="1">InaA protein</fullName>
    </submittedName>
</protein>
<organism evidence="1 2">
    <name type="scientific">Pseudomonas cremoricolorata</name>
    <dbReference type="NCBI Taxonomy" id="157783"/>
    <lineage>
        <taxon>Bacteria</taxon>
        <taxon>Pseudomonadati</taxon>
        <taxon>Pseudomonadota</taxon>
        <taxon>Gammaproteobacteria</taxon>
        <taxon>Pseudomonadales</taxon>
        <taxon>Pseudomonadaceae</taxon>
        <taxon>Pseudomonas</taxon>
    </lineage>
</organism>
<dbReference type="SUPFAM" id="SSF56112">
    <property type="entry name" value="Protein kinase-like (PK-like)"/>
    <property type="match status" value="1"/>
</dbReference>
<dbReference type="eggNOG" id="COG3642">
    <property type="taxonomic scope" value="Bacteria"/>
</dbReference>
<dbReference type="STRING" id="157783.LK03_10235"/>
<reference evidence="1 2" key="1">
    <citation type="submission" date="2014-09" db="EMBL/GenBank/DDBJ databases">
        <authorList>
            <person name="Chan K.-G."/>
        </authorList>
    </citation>
    <scope>NUCLEOTIDE SEQUENCE [LARGE SCALE GENOMIC DNA]</scope>
    <source>
        <strain evidence="1 2">ND07</strain>
    </source>
</reference>
<dbReference type="Proteomes" id="UP000029493">
    <property type="component" value="Chromosome"/>
</dbReference>
<gene>
    <name evidence="1" type="ORF">LK03_10235</name>
</gene>
<dbReference type="InterPro" id="IPR027023">
    <property type="entry name" value="Put_LipoPS_kinase_InaA"/>
</dbReference>
<dbReference type="RefSeq" id="WP_038412215.1">
    <property type="nucleotide sequence ID" value="NZ_CP009455.1"/>
</dbReference>
<accession>A0A089WM52</accession>
<sequence>MATAQEQAAQFDFYWQQQGEWVEAPNQRRGGESGVQRLDDGNGHLLYAKRQVGHIYRSFLHPFGRPTVLRELDALHSFEQLGVRVPRIVFAGAERDADHQWRALLVSEALEGFVDLETWYAEGALQRYPEPVHQLMLKDLAENLARMHLGHWQHGCLYGKHVFVKVSGHDDAARVEVALLDLEKCRRRIRCQRAAYNDLRQLQRHSSISQAHFQTLLYFYQTAFGSAVKGLG</sequence>
<name>A0A089WM52_9PSED</name>
<dbReference type="OrthoDB" id="5405319at2"/>
<dbReference type="KEGG" id="psw:LK03_10235"/>
<dbReference type="EMBL" id="CP009455">
    <property type="protein sequence ID" value="AIR89641.1"/>
    <property type="molecule type" value="Genomic_DNA"/>
</dbReference>
<evidence type="ECO:0000313" key="1">
    <source>
        <dbReference type="EMBL" id="AIR89641.1"/>
    </source>
</evidence>
<evidence type="ECO:0000313" key="2">
    <source>
        <dbReference type="Proteomes" id="UP000029493"/>
    </source>
</evidence>
<proteinExistence type="predicted"/>